<keyword evidence="2" id="KW-0472">Membrane</keyword>
<proteinExistence type="predicted"/>
<evidence type="ECO:0000259" key="3">
    <source>
        <dbReference type="Pfam" id="PF21545"/>
    </source>
</evidence>
<feature type="domain" description="ESX-1 secretion system protein EccA1-like N-terminal" evidence="3">
    <location>
        <begin position="397"/>
        <end position="517"/>
    </location>
</feature>
<accession>A0A8J2BKN8</accession>
<dbReference type="InterPro" id="IPR049078">
    <property type="entry name" value="T7SS_EccA1-like_N"/>
</dbReference>
<dbReference type="PANTHER" id="PTHR23082">
    <property type="entry name" value="TRANSCRIPTION INITIATION FACTOR IIIC TFIIIC , POLYPEPTIDE 3-RELATED"/>
    <property type="match status" value="1"/>
</dbReference>
<keyword evidence="2" id="KW-1133">Transmembrane helix</keyword>
<evidence type="ECO:0000256" key="1">
    <source>
        <dbReference type="PROSITE-ProRule" id="PRU00339"/>
    </source>
</evidence>
<dbReference type="InterPro" id="IPR039340">
    <property type="entry name" value="Tfc4/TFIIIC-102/Sfc4"/>
</dbReference>
<dbReference type="Pfam" id="PF13174">
    <property type="entry name" value="TPR_6"/>
    <property type="match status" value="3"/>
</dbReference>
<dbReference type="EMBL" id="CAJNOB010000007">
    <property type="protein sequence ID" value="CAF0693940.1"/>
    <property type="molecule type" value="Genomic_DNA"/>
</dbReference>
<protein>
    <submittedName>
        <fullName evidence="4">Putative TPR repeats containing protein</fullName>
    </submittedName>
</protein>
<dbReference type="SMART" id="SM00028">
    <property type="entry name" value="TPR"/>
    <property type="match status" value="11"/>
</dbReference>
<dbReference type="Pfam" id="PF21545">
    <property type="entry name" value="T7SS_EccA1_N"/>
    <property type="match status" value="1"/>
</dbReference>
<dbReference type="GO" id="GO:0000127">
    <property type="term" value="C:transcription factor TFIIIC complex"/>
    <property type="evidence" value="ECO:0007669"/>
    <property type="project" value="TreeGrafter"/>
</dbReference>
<dbReference type="PROSITE" id="PS50005">
    <property type="entry name" value="TPR"/>
    <property type="match status" value="4"/>
</dbReference>
<dbReference type="Proteomes" id="UP000663859">
    <property type="component" value="Unassembled WGS sequence"/>
</dbReference>
<dbReference type="Gene3D" id="1.25.40.10">
    <property type="entry name" value="Tetratricopeptide repeat domain"/>
    <property type="match status" value="6"/>
</dbReference>
<comment type="caution">
    <text evidence="4">The sequence shown here is derived from an EMBL/GenBank/DDBJ whole genome shotgun (WGS) entry which is preliminary data.</text>
</comment>
<feature type="repeat" description="TPR" evidence="1">
    <location>
        <begin position="343"/>
        <end position="376"/>
    </location>
</feature>
<feature type="repeat" description="TPR" evidence="1">
    <location>
        <begin position="452"/>
        <end position="485"/>
    </location>
</feature>
<evidence type="ECO:0000313" key="5">
    <source>
        <dbReference type="Proteomes" id="UP000663859"/>
    </source>
</evidence>
<feature type="repeat" description="TPR" evidence="1">
    <location>
        <begin position="563"/>
        <end position="596"/>
    </location>
</feature>
<dbReference type="GO" id="GO:0006383">
    <property type="term" value="P:transcription by RNA polymerase III"/>
    <property type="evidence" value="ECO:0007669"/>
    <property type="project" value="InterPro"/>
</dbReference>
<dbReference type="SUPFAM" id="SSF48452">
    <property type="entry name" value="TPR-like"/>
    <property type="match status" value="4"/>
</dbReference>
<dbReference type="PANTHER" id="PTHR23082:SF0">
    <property type="entry name" value="GENERAL TRANSCRIPTION FACTOR 3C POLYPEPTIDE 3"/>
    <property type="match status" value="1"/>
</dbReference>
<reference evidence="4" key="1">
    <citation type="submission" date="2021-02" db="EMBL/GenBank/DDBJ databases">
        <authorList>
            <person name="Cremers G."/>
            <person name="Picone N."/>
        </authorList>
    </citation>
    <scope>NUCLEOTIDE SEQUENCE</scope>
    <source>
        <strain evidence="4">PQ17</strain>
    </source>
</reference>
<sequence length="825" mass="93658">MEHCLCHHPTRRKDLNPLKGDGPGSLSFAGRQDGLGSGYRVASLALVAGFGVVKARVFYWLLFFLPLWGWSQMVRRALPPGMSVLDPAQAEFEEGLSYFQQGKYAQAIRSLGSALSSLEESKQEAALFYIAESYRLLSRYPEAQAIYRALLARFPQGALAADARYREAETYYLQGKWVEAEKRFLDLSRTAPPSLQGVARIYEALCRIHLGQETEGLRDLQALVEGPDSGTAIGAAQALAGYFEERHRYDQAYRYWSWVEEHATRSETKSEAVARAGWALLNQGQWSLARQHFEQVRRSYPKSPWIRLANAGLLQAVFGEKAFDKYVALFAELQSETLESLKPVLWFDLGHSYLELQKYREAIRVFEETLRRWPRHALAELVSYEATYCRIELDPSQTLEEVHRFLEHYPEGAMAPRAKYLEASFLSKEGRWGEAIPIWEQLAQNPDGIPVAHVQLGLGRAAFELHRWRAAAQAYEKVAQADPHGSYYAQARLAQGMALRRAREPDKAVRALEEAKKALAGGPLEEYVLAELGLAYADAKHAAEAVPLLQELLTRYPESRFRPFAAYSLGVALTELKKYDSASRMLEMARELNPQAFYLPATYRLAWIAYEKQDVIQASQYVEQYDQKVGEDPNAARIPAGLYYWLGVRWLEKKDPARAEAFLRKVIEHPQPGSYLASGYFELAEAEREQKKWAEALKHYQEFQAREPKSKEASTVLLGIAEAELGLGQYGPSYSLIEQVMRRELEGKYNAKARMLLGEWYLAQNKYLDAAKAFSALSLLYDDAELTPRAMAKAAECFTRAGDWRQAELWRKKLKEKYPGFPGST</sequence>
<dbReference type="InterPro" id="IPR019734">
    <property type="entry name" value="TPR_rpt"/>
</dbReference>
<dbReference type="AlphaFoldDB" id="A0A8J2BKN8"/>
<keyword evidence="1" id="KW-0802">TPR repeat</keyword>
<dbReference type="InterPro" id="IPR011990">
    <property type="entry name" value="TPR-like_helical_dom_sf"/>
</dbReference>
<feature type="repeat" description="TPR" evidence="1">
    <location>
        <begin position="88"/>
        <end position="121"/>
    </location>
</feature>
<dbReference type="Pfam" id="PF13432">
    <property type="entry name" value="TPR_16"/>
    <property type="match status" value="2"/>
</dbReference>
<name>A0A8J2BKN8_9BACT</name>
<gene>
    <name evidence="4" type="ORF">MPNT_150024</name>
</gene>
<keyword evidence="2" id="KW-0812">Transmembrane</keyword>
<keyword evidence="5" id="KW-1185">Reference proteome</keyword>
<feature type="transmembrane region" description="Helical" evidence="2">
    <location>
        <begin position="41"/>
        <end position="70"/>
    </location>
</feature>
<organism evidence="4 5">
    <name type="scientific">Candidatus Methylacidithermus pantelleriae</name>
    <dbReference type="NCBI Taxonomy" id="2744239"/>
    <lineage>
        <taxon>Bacteria</taxon>
        <taxon>Pseudomonadati</taxon>
        <taxon>Verrucomicrobiota</taxon>
        <taxon>Methylacidiphilae</taxon>
        <taxon>Methylacidiphilales</taxon>
        <taxon>Methylacidiphilaceae</taxon>
        <taxon>Candidatus Methylacidithermus</taxon>
    </lineage>
</organism>
<evidence type="ECO:0000313" key="4">
    <source>
        <dbReference type="EMBL" id="CAF0693940.1"/>
    </source>
</evidence>
<evidence type="ECO:0000256" key="2">
    <source>
        <dbReference type="SAM" id="Phobius"/>
    </source>
</evidence>